<proteinExistence type="predicted"/>
<name>A0A8E1VUW5_9PSEU</name>
<accession>A0A8E1VUW5</accession>
<protein>
    <submittedName>
        <fullName evidence="2">Uncharacterized protein</fullName>
    </submittedName>
</protein>
<feature type="transmembrane region" description="Helical" evidence="1">
    <location>
        <begin position="21"/>
        <end position="54"/>
    </location>
</feature>
<reference evidence="2 3" key="1">
    <citation type="submission" date="2020-08" db="EMBL/GenBank/DDBJ databases">
        <title>Amycolatopsis echigonensis JCM 21831.</title>
        <authorList>
            <person name="Tedsree N."/>
            <person name="Kuncharoen N."/>
            <person name="Likhitwitayawuid K."/>
            <person name="Tanasupawat S."/>
        </authorList>
    </citation>
    <scope>NUCLEOTIDE SEQUENCE [LARGE SCALE GENOMIC DNA]</scope>
    <source>
        <strain evidence="2 3">JCM 21831</strain>
    </source>
</reference>
<keyword evidence="1" id="KW-1133">Transmembrane helix</keyword>
<gene>
    <name evidence="2" type="ORF">H5411_06005</name>
</gene>
<evidence type="ECO:0000256" key="1">
    <source>
        <dbReference type="SAM" id="Phobius"/>
    </source>
</evidence>
<organism evidence="2 3">
    <name type="scientific">Amycolatopsis echigonensis</name>
    <dbReference type="NCBI Taxonomy" id="2576905"/>
    <lineage>
        <taxon>Bacteria</taxon>
        <taxon>Bacillati</taxon>
        <taxon>Actinomycetota</taxon>
        <taxon>Actinomycetes</taxon>
        <taxon>Pseudonocardiales</taxon>
        <taxon>Pseudonocardiaceae</taxon>
        <taxon>Amycolatopsis</taxon>
    </lineage>
</organism>
<feature type="transmembrane region" description="Helical" evidence="1">
    <location>
        <begin position="74"/>
        <end position="99"/>
    </location>
</feature>
<keyword evidence="1" id="KW-0812">Transmembrane</keyword>
<feature type="transmembrane region" description="Helical" evidence="1">
    <location>
        <begin position="111"/>
        <end position="130"/>
    </location>
</feature>
<dbReference type="Proteomes" id="UP000550260">
    <property type="component" value="Unassembled WGS sequence"/>
</dbReference>
<sequence>MTSDVAWSPGSAWRRHVPHAVMAVAMLVMQLAPIAPLSPPVWFVTLAGAAIWLACTEEPATPRWHGTYDLAGMAVLTLAMPMPAMPGGSPLLAGCWLAGKLALEIHRPLRDPGNLLMAVAMCLMAAGVVAH</sequence>
<dbReference type="EMBL" id="JACJHR010000006">
    <property type="protein sequence ID" value="MBB2498687.1"/>
    <property type="molecule type" value="Genomic_DNA"/>
</dbReference>
<dbReference type="RefSeq" id="WP_183123185.1">
    <property type="nucleotide sequence ID" value="NZ_JACJHR010000006.1"/>
</dbReference>
<dbReference type="AlphaFoldDB" id="A0A8E1VUW5"/>
<comment type="caution">
    <text evidence="2">The sequence shown here is derived from an EMBL/GenBank/DDBJ whole genome shotgun (WGS) entry which is preliminary data.</text>
</comment>
<keyword evidence="1" id="KW-0472">Membrane</keyword>
<evidence type="ECO:0000313" key="2">
    <source>
        <dbReference type="EMBL" id="MBB2498687.1"/>
    </source>
</evidence>
<evidence type="ECO:0000313" key="3">
    <source>
        <dbReference type="Proteomes" id="UP000550260"/>
    </source>
</evidence>